<proteinExistence type="predicted"/>
<dbReference type="EMBL" id="LAZR01013467">
    <property type="protein sequence ID" value="KKM21829.1"/>
    <property type="molecule type" value="Genomic_DNA"/>
</dbReference>
<evidence type="ECO:0000313" key="1">
    <source>
        <dbReference type="EMBL" id="KKM21829.1"/>
    </source>
</evidence>
<gene>
    <name evidence="1" type="ORF">LCGC14_1631440</name>
</gene>
<accession>A0A0F9IPM9</accession>
<organism evidence="1">
    <name type="scientific">marine sediment metagenome</name>
    <dbReference type="NCBI Taxonomy" id="412755"/>
    <lineage>
        <taxon>unclassified sequences</taxon>
        <taxon>metagenomes</taxon>
        <taxon>ecological metagenomes</taxon>
    </lineage>
</organism>
<dbReference type="AlphaFoldDB" id="A0A0F9IPM9"/>
<comment type="caution">
    <text evidence="1">The sequence shown here is derived from an EMBL/GenBank/DDBJ whole genome shotgun (WGS) entry which is preliminary data.</text>
</comment>
<protein>
    <submittedName>
        <fullName evidence="1">Uncharacterized protein</fullName>
    </submittedName>
</protein>
<sequence length="88" mass="10109">MTKKYVMRHTIKVEPNVSLGERVWGVYIDGSIVGGWHHKEHDADTLAFDLRAALTGCRKPLPEGEEGEYDRRYEAERLSRAIETMGMF</sequence>
<name>A0A0F9IPM9_9ZZZZ</name>
<reference evidence="1" key="1">
    <citation type="journal article" date="2015" name="Nature">
        <title>Complex archaea that bridge the gap between prokaryotes and eukaryotes.</title>
        <authorList>
            <person name="Spang A."/>
            <person name="Saw J.H."/>
            <person name="Jorgensen S.L."/>
            <person name="Zaremba-Niedzwiedzka K."/>
            <person name="Martijn J."/>
            <person name="Lind A.E."/>
            <person name="van Eijk R."/>
            <person name="Schleper C."/>
            <person name="Guy L."/>
            <person name="Ettema T.J."/>
        </authorList>
    </citation>
    <scope>NUCLEOTIDE SEQUENCE</scope>
</reference>